<dbReference type="AlphaFoldDB" id="W1P8R2"/>
<name>W1P8R2_AMBTC</name>
<keyword evidence="2" id="KW-1185">Reference proteome</keyword>
<dbReference type="Gramene" id="ERN03375">
    <property type="protein sequence ID" value="ERN03375"/>
    <property type="gene ID" value="AMTR_s00003p00251320"/>
</dbReference>
<accession>W1P8R2</accession>
<evidence type="ECO:0000313" key="1">
    <source>
        <dbReference type="EMBL" id="ERN03375.1"/>
    </source>
</evidence>
<proteinExistence type="predicted"/>
<dbReference type="EMBL" id="KI394358">
    <property type="protein sequence ID" value="ERN03375.1"/>
    <property type="molecule type" value="Genomic_DNA"/>
</dbReference>
<protein>
    <submittedName>
        <fullName evidence="1">Uncharacterized protein</fullName>
    </submittedName>
</protein>
<organism evidence="1 2">
    <name type="scientific">Amborella trichopoda</name>
    <dbReference type="NCBI Taxonomy" id="13333"/>
    <lineage>
        <taxon>Eukaryota</taxon>
        <taxon>Viridiplantae</taxon>
        <taxon>Streptophyta</taxon>
        <taxon>Embryophyta</taxon>
        <taxon>Tracheophyta</taxon>
        <taxon>Spermatophyta</taxon>
        <taxon>Magnoliopsida</taxon>
        <taxon>Amborellales</taxon>
        <taxon>Amborellaceae</taxon>
        <taxon>Amborella</taxon>
    </lineage>
</organism>
<dbReference type="Proteomes" id="UP000017836">
    <property type="component" value="Unassembled WGS sequence"/>
</dbReference>
<reference evidence="2" key="1">
    <citation type="journal article" date="2013" name="Science">
        <title>The Amborella genome and the evolution of flowering plants.</title>
        <authorList>
            <consortium name="Amborella Genome Project"/>
        </authorList>
    </citation>
    <scope>NUCLEOTIDE SEQUENCE [LARGE SCALE GENOMIC DNA]</scope>
</reference>
<dbReference type="HOGENOM" id="CLU_2124392_0_0_1"/>
<gene>
    <name evidence="1" type="ORF">AMTR_s00003p00251320</name>
</gene>
<sequence>MEEGVEVEQNDSFRNDIAAEVDDETIEEATATPLWRYVTRVGGDTKGGGVGWKWTCREGCFKGGGSRGSKVVWGKTYFKEANAILTLILQFSLEQVVVHITRAQHSQSDHPMSK</sequence>
<evidence type="ECO:0000313" key="2">
    <source>
        <dbReference type="Proteomes" id="UP000017836"/>
    </source>
</evidence>